<keyword evidence="4" id="KW-0802">TPR repeat</keyword>
<keyword evidence="3" id="KW-0677">Repeat</keyword>
<comment type="similarity">
    <text evidence="7">Belongs to the Tom70 family.</text>
</comment>
<keyword evidence="2" id="KW-0812">Transmembrane</keyword>
<dbReference type="EMBL" id="CP035733">
    <property type="protein sequence ID" value="QGY82024.1"/>
    <property type="molecule type" value="Genomic_DNA"/>
</dbReference>
<dbReference type="GO" id="GO:0030943">
    <property type="term" value="F:mitochondrion targeting sequence binding"/>
    <property type="evidence" value="ECO:0007669"/>
    <property type="project" value="TreeGrafter"/>
</dbReference>
<gene>
    <name evidence="8" type="ORF">EUU25_16215</name>
</gene>
<protein>
    <submittedName>
        <fullName evidence="8">Tetratricopeptide repeat protein</fullName>
    </submittedName>
</protein>
<dbReference type="Gene3D" id="1.25.40.10">
    <property type="entry name" value="Tetratricopeptide repeat domain"/>
    <property type="match status" value="3"/>
</dbReference>
<evidence type="ECO:0000256" key="5">
    <source>
        <dbReference type="ARBA" id="ARBA00022989"/>
    </source>
</evidence>
<dbReference type="InterPro" id="IPR019734">
    <property type="entry name" value="TPR_rpt"/>
</dbReference>
<evidence type="ECO:0000313" key="8">
    <source>
        <dbReference type="EMBL" id="QGY82024.1"/>
    </source>
</evidence>
<comment type="subcellular location">
    <subcellularLocation>
        <location evidence="1">Membrane</location>
        <topology evidence="1">Single-pass membrane protein</topology>
    </subcellularLocation>
</comment>
<name>A0A6I6LB55_9SPHN</name>
<dbReference type="InterPro" id="IPR011990">
    <property type="entry name" value="TPR-like_helical_dom_sf"/>
</dbReference>
<proteinExistence type="inferred from homology"/>
<evidence type="ECO:0000256" key="3">
    <source>
        <dbReference type="ARBA" id="ARBA00022737"/>
    </source>
</evidence>
<accession>A0A6I6LB55</accession>
<dbReference type="Proteomes" id="UP000428803">
    <property type="component" value="Chromosome"/>
</dbReference>
<evidence type="ECO:0000313" key="9">
    <source>
        <dbReference type="Proteomes" id="UP000428803"/>
    </source>
</evidence>
<dbReference type="PANTHER" id="PTHR46208">
    <property type="entry name" value="MITOCHONDRIAL IMPORT RECEPTOR SUBUNIT TOM70"/>
    <property type="match status" value="1"/>
</dbReference>
<reference evidence="9" key="1">
    <citation type="submission" date="2019-01" db="EMBL/GenBank/DDBJ databases">
        <title>Sphingorhabdus lacus sp.nov., isolated from an oligotrophic freshwater lake.</title>
        <authorList>
            <person name="Park M."/>
        </authorList>
    </citation>
    <scope>NUCLEOTIDE SEQUENCE [LARGE SCALE GENOMIC DNA]</scope>
    <source>
        <strain evidence="9">IMCC1753</strain>
    </source>
</reference>
<dbReference type="KEGG" id="slaa:EUU25_16215"/>
<evidence type="ECO:0000256" key="1">
    <source>
        <dbReference type="ARBA" id="ARBA00004167"/>
    </source>
</evidence>
<keyword evidence="9" id="KW-1185">Reference proteome</keyword>
<dbReference type="AlphaFoldDB" id="A0A6I6LB55"/>
<dbReference type="GO" id="GO:0016020">
    <property type="term" value="C:membrane"/>
    <property type="evidence" value="ECO:0007669"/>
    <property type="project" value="UniProtKB-SubCell"/>
</dbReference>
<sequence length="555" mass="60647">MYNPHLFTNILHAIESGLRIPNAFRNITRFILICCLASLSASCGDKLQKASEFATVAEQQFAGGDLEAARLSIQKAIATRDDVAAYYILLGQIEVQSQKPVSAFNAFSLALDLEADNVQILQSIADLGLQTGRVKEAEEAADRILILAPGSPNALLVKGFIAIDEGRFDVARKAVEDILSFNAQDEGGIILSARIDALQGKPQEALAKIDAIIGLIGETSALNATRLEIYRLLRQPARMLESLSALIQKADANNEYQLDYLNLLYKVGKQDEARNAAVTLLRDPKLNRDQTVKIIDIWNEYDADPLTAAQISYFAKDGTRTAQILLTRHFLNTGRTDIAARIIAKLEKGQSPEALGLMAQIRLAEGASRTAYGIADRILEVDPRNEDALIVRSAKYIKEKRFDKAIADASIVTSDAPQNPNGYVALVNALAAKGSKIRARQVFEQGMEFLPQSRLLAMHYKELLLRWGDKPRIVSLDKEVALASPSSTKSWTIFSESCSRFGDGLCAKAAEQGLANAKNSYLVDDPPGTPRRRGLFARITPEKICATTGGICTES</sequence>
<dbReference type="GO" id="GO:0008320">
    <property type="term" value="F:protein transmembrane transporter activity"/>
    <property type="evidence" value="ECO:0007669"/>
    <property type="project" value="TreeGrafter"/>
</dbReference>
<dbReference type="GO" id="GO:0030150">
    <property type="term" value="P:protein import into mitochondrial matrix"/>
    <property type="evidence" value="ECO:0007669"/>
    <property type="project" value="TreeGrafter"/>
</dbReference>
<evidence type="ECO:0000256" key="4">
    <source>
        <dbReference type="ARBA" id="ARBA00022803"/>
    </source>
</evidence>
<keyword evidence="6" id="KW-0472">Membrane</keyword>
<dbReference type="PANTHER" id="PTHR46208:SF1">
    <property type="entry name" value="MITOCHONDRIAL IMPORT RECEPTOR SUBUNIT TOM70"/>
    <property type="match status" value="1"/>
</dbReference>
<evidence type="ECO:0000256" key="6">
    <source>
        <dbReference type="ARBA" id="ARBA00023136"/>
    </source>
</evidence>
<keyword evidence="5" id="KW-1133">Transmembrane helix</keyword>
<dbReference type="SMART" id="SM00028">
    <property type="entry name" value="TPR"/>
    <property type="match status" value="6"/>
</dbReference>
<dbReference type="SUPFAM" id="SSF48452">
    <property type="entry name" value="TPR-like"/>
    <property type="match status" value="2"/>
</dbReference>
<organism evidence="8 9">
    <name type="scientific">Sphingorhabdus lacus</name>
    <dbReference type="NCBI Taxonomy" id="392610"/>
    <lineage>
        <taxon>Bacteria</taxon>
        <taxon>Pseudomonadati</taxon>
        <taxon>Pseudomonadota</taxon>
        <taxon>Alphaproteobacteria</taxon>
        <taxon>Sphingomonadales</taxon>
        <taxon>Sphingomonadaceae</taxon>
        <taxon>Sphingorhabdus</taxon>
    </lineage>
</organism>
<evidence type="ECO:0000256" key="7">
    <source>
        <dbReference type="ARBA" id="ARBA00038030"/>
    </source>
</evidence>
<evidence type="ECO:0000256" key="2">
    <source>
        <dbReference type="ARBA" id="ARBA00022692"/>
    </source>
</evidence>